<dbReference type="AlphaFoldDB" id="A0A508X742"/>
<protein>
    <submittedName>
        <fullName evidence="1">Uncharacterized protein</fullName>
    </submittedName>
</protein>
<organism evidence="1">
    <name type="scientific">Sinorhizobium medicae</name>
    <dbReference type="NCBI Taxonomy" id="110321"/>
    <lineage>
        <taxon>Bacteria</taxon>
        <taxon>Pseudomonadati</taxon>
        <taxon>Pseudomonadota</taxon>
        <taxon>Alphaproteobacteria</taxon>
        <taxon>Hyphomicrobiales</taxon>
        <taxon>Rhizobiaceae</taxon>
        <taxon>Sinorhizobium/Ensifer group</taxon>
        <taxon>Sinorhizobium</taxon>
    </lineage>
</organism>
<proteinExistence type="predicted"/>
<sequence>MRKKYMLERRLLRSRCRNALDIRRANCRAVSVVAKHSNIISAYYLFSNNIFWHSYQSSAFDAI</sequence>
<evidence type="ECO:0000313" key="1">
    <source>
        <dbReference type="EMBL" id="VTZ63663.1"/>
    </source>
</evidence>
<name>A0A508X742_9HYPH</name>
<dbReference type="EMBL" id="CABFNB010000119">
    <property type="protein sequence ID" value="VTZ63663.1"/>
    <property type="molecule type" value="Genomic_DNA"/>
</dbReference>
<reference evidence="1" key="1">
    <citation type="submission" date="2019-06" db="EMBL/GenBank/DDBJ databases">
        <authorList>
            <person name="Le Quere A."/>
            <person name="Colella S."/>
        </authorList>
    </citation>
    <scope>NUCLEOTIDE SEQUENCE</scope>
    <source>
        <strain evidence="1">EmedicaeMD41</strain>
    </source>
</reference>
<accession>A0A508X742</accession>
<dbReference type="Proteomes" id="UP000507954">
    <property type="component" value="Unassembled WGS sequence"/>
</dbReference>
<gene>
    <name evidence="1" type="ORF">EMEDMD4_510040</name>
</gene>